<evidence type="ECO:0000313" key="6">
    <source>
        <dbReference type="Proteomes" id="UP001296706"/>
    </source>
</evidence>
<keyword evidence="6" id="KW-1185">Reference proteome</keyword>
<evidence type="ECO:0000313" key="5">
    <source>
        <dbReference type="EMBL" id="NMH80645.1"/>
    </source>
</evidence>
<evidence type="ECO:0000256" key="3">
    <source>
        <dbReference type="SAM" id="MobiDB-lite"/>
    </source>
</evidence>
<dbReference type="Pfam" id="PF17920">
    <property type="entry name" value="TetR_C_16"/>
    <property type="match status" value="1"/>
</dbReference>
<dbReference type="EMBL" id="JAAXKY010000109">
    <property type="protein sequence ID" value="NMH80645.1"/>
    <property type="molecule type" value="Genomic_DNA"/>
</dbReference>
<dbReference type="InterPro" id="IPR050109">
    <property type="entry name" value="HTH-type_TetR-like_transc_reg"/>
</dbReference>
<dbReference type="InterPro" id="IPR041678">
    <property type="entry name" value="TetR_C_16"/>
</dbReference>
<feature type="domain" description="HTH tetR-type" evidence="4">
    <location>
        <begin position="27"/>
        <end position="87"/>
    </location>
</feature>
<evidence type="ECO:0000259" key="4">
    <source>
        <dbReference type="PROSITE" id="PS50977"/>
    </source>
</evidence>
<dbReference type="RefSeq" id="WP_169398695.1">
    <property type="nucleotide sequence ID" value="NZ_BAAAJH010000002.1"/>
</dbReference>
<keyword evidence="1 2" id="KW-0238">DNA-binding</keyword>
<feature type="DNA-binding region" description="H-T-H motif" evidence="2">
    <location>
        <begin position="50"/>
        <end position="69"/>
    </location>
</feature>
<comment type="caution">
    <text evidence="5">The sequence shown here is derived from an EMBL/GenBank/DDBJ whole genome shotgun (WGS) entry which is preliminary data.</text>
</comment>
<proteinExistence type="predicted"/>
<dbReference type="Pfam" id="PF00440">
    <property type="entry name" value="TetR_N"/>
    <property type="match status" value="1"/>
</dbReference>
<dbReference type="SUPFAM" id="SSF46689">
    <property type="entry name" value="Homeodomain-like"/>
    <property type="match status" value="1"/>
</dbReference>
<dbReference type="InterPro" id="IPR023772">
    <property type="entry name" value="DNA-bd_HTH_TetR-type_CS"/>
</dbReference>
<accession>A0ABX1RNG0</accession>
<name>A0ABX1RNG0_9PSEU</name>
<dbReference type="PANTHER" id="PTHR30055">
    <property type="entry name" value="HTH-TYPE TRANSCRIPTIONAL REGULATOR RUTR"/>
    <property type="match status" value="1"/>
</dbReference>
<dbReference type="Proteomes" id="UP001296706">
    <property type="component" value="Unassembled WGS sequence"/>
</dbReference>
<dbReference type="PANTHER" id="PTHR30055:SF235">
    <property type="entry name" value="TRANSCRIPTIONAL REGULATORY PROTEIN"/>
    <property type="match status" value="1"/>
</dbReference>
<gene>
    <name evidence="5" type="ORF">HF577_26595</name>
</gene>
<sequence length="205" mass="21699">MSPQPPSHSGSSAAAAPVPAVRPRDSAATRRALVDAGRALFATVGYDATTVRAIADRAGVNQALLFRYFGSKEGLFAEAVLDKATQLLAEVPREVLLERTLAAVLDDEQGRSAETLMAVLRAAGSSQVADDIRIRLCEAYSTAFASLVDTDDPADAQVRADLLLAWLLGIALNRSVLQAGPLPDPQVVTGHVMRAVATLLARRDR</sequence>
<dbReference type="PROSITE" id="PS01081">
    <property type="entry name" value="HTH_TETR_1"/>
    <property type="match status" value="1"/>
</dbReference>
<organism evidence="5 6">
    <name type="scientific">Pseudonocardia xinjiangensis</name>
    <dbReference type="NCBI Taxonomy" id="75289"/>
    <lineage>
        <taxon>Bacteria</taxon>
        <taxon>Bacillati</taxon>
        <taxon>Actinomycetota</taxon>
        <taxon>Actinomycetes</taxon>
        <taxon>Pseudonocardiales</taxon>
        <taxon>Pseudonocardiaceae</taxon>
        <taxon>Pseudonocardia</taxon>
    </lineage>
</organism>
<evidence type="ECO:0000256" key="2">
    <source>
        <dbReference type="PROSITE-ProRule" id="PRU00335"/>
    </source>
</evidence>
<dbReference type="InterPro" id="IPR009057">
    <property type="entry name" value="Homeodomain-like_sf"/>
</dbReference>
<dbReference type="InterPro" id="IPR036271">
    <property type="entry name" value="Tet_transcr_reg_TetR-rel_C_sf"/>
</dbReference>
<dbReference type="PRINTS" id="PR00455">
    <property type="entry name" value="HTHTETR"/>
</dbReference>
<reference evidence="5 6" key="1">
    <citation type="submission" date="2020-04" db="EMBL/GenBank/DDBJ databases">
        <authorList>
            <person name="Klaysubun C."/>
            <person name="Duangmal K."/>
            <person name="Lipun K."/>
        </authorList>
    </citation>
    <scope>NUCLEOTIDE SEQUENCE [LARGE SCALE GENOMIC DNA]</scope>
    <source>
        <strain evidence="5 6">JCM 11839</strain>
    </source>
</reference>
<evidence type="ECO:0000256" key="1">
    <source>
        <dbReference type="ARBA" id="ARBA00023125"/>
    </source>
</evidence>
<dbReference type="PROSITE" id="PS50977">
    <property type="entry name" value="HTH_TETR_2"/>
    <property type="match status" value="1"/>
</dbReference>
<feature type="compositionally biased region" description="Low complexity" evidence="3">
    <location>
        <begin position="7"/>
        <end position="21"/>
    </location>
</feature>
<dbReference type="InterPro" id="IPR001647">
    <property type="entry name" value="HTH_TetR"/>
</dbReference>
<dbReference type="SUPFAM" id="SSF48498">
    <property type="entry name" value="Tetracyclin repressor-like, C-terminal domain"/>
    <property type="match status" value="1"/>
</dbReference>
<feature type="region of interest" description="Disordered" evidence="3">
    <location>
        <begin position="1"/>
        <end position="24"/>
    </location>
</feature>
<protein>
    <submittedName>
        <fullName evidence="5">TetR/AcrR family transcriptional regulator</fullName>
    </submittedName>
</protein>
<dbReference type="Gene3D" id="1.10.357.10">
    <property type="entry name" value="Tetracycline Repressor, domain 2"/>
    <property type="match status" value="1"/>
</dbReference>